<accession>A0A382A0C7</accession>
<protein>
    <submittedName>
        <fullName evidence="1">Uncharacterized protein</fullName>
    </submittedName>
</protein>
<evidence type="ECO:0000313" key="1">
    <source>
        <dbReference type="EMBL" id="SVA94681.1"/>
    </source>
</evidence>
<gene>
    <name evidence="1" type="ORF">METZ01_LOCUS147535</name>
</gene>
<proteinExistence type="predicted"/>
<sequence length="49" mass="6058">MDKHWSKLLEEHQYQKDSIKPDEIEMAFELVTIHFVPREYLMTEKEYNS</sequence>
<reference evidence="1" key="1">
    <citation type="submission" date="2018-05" db="EMBL/GenBank/DDBJ databases">
        <authorList>
            <person name="Lanie J.A."/>
            <person name="Ng W.-L."/>
            <person name="Kazmierczak K.M."/>
            <person name="Andrzejewski T.M."/>
            <person name="Davidsen T.M."/>
            <person name="Wayne K.J."/>
            <person name="Tettelin H."/>
            <person name="Glass J.I."/>
            <person name="Rusch D."/>
            <person name="Podicherti R."/>
            <person name="Tsui H.-C.T."/>
            <person name="Winkler M.E."/>
        </authorList>
    </citation>
    <scope>NUCLEOTIDE SEQUENCE</scope>
</reference>
<organism evidence="1">
    <name type="scientific">marine metagenome</name>
    <dbReference type="NCBI Taxonomy" id="408172"/>
    <lineage>
        <taxon>unclassified sequences</taxon>
        <taxon>metagenomes</taxon>
        <taxon>ecological metagenomes</taxon>
    </lineage>
</organism>
<dbReference type="AlphaFoldDB" id="A0A382A0C7"/>
<name>A0A382A0C7_9ZZZZ</name>
<dbReference type="EMBL" id="UINC01023299">
    <property type="protein sequence ID" value="SVA94681.1"/>
    <property type="molecule type" value="Genomic_DNA"/>
</dbReference>